<evidence type="ECO:0000256" key="4">
    <source>
        <dbReference type="ARBA" id="ARBA00023163"/>
    </source>
</evidence>
<dbReference type="CDD" id="cd14694">
    <property type="entry name" value="bZIP_NFIL3"/>
    <property type="match status" value="1"/>
</dbReference>
<evidence type="ECO:0000313" key="9">
    <source>
        <dbReference type="Proteomes" id="UP001187531"/>
    </source>
</evidence>
<dbReference type="Gene3D" id="1.20.5.170">
    <property type="match status" value="1"/>
</dbReference>
<evidence type="ECO:0000259" key="7">
    <source>
        <dbReference type="PROSITE" id="PS50217"/>
    </source>
</evidence>
<evidence type="ECO:0000256" key="1">
    <source>
        <dbReference type="ARBA" id="ARBA00006079"/>
    </source>
</evidence>
<keyword evidence="3" id="KW-0238">DNA-binding</keyword>
<feature type="region of interest" description="Disordered" evidence="6">
    <location>
        <begin position="217"/>
        <end position="266"/>
    </location>
</feature>
<dbReference type="FunFam" id="1.20.5.170:FF:000025">
    <property type="entry name" value="nuclear factor interleukin-3-regulated protein-like"/>
    <property type="match status" value="1"/>
</dbReference>
<dbReference type="AlphaFoldDB" id="A0AA88LC95"/>
<accession>A0AA88LC95</accession>
<evidence type="ECO:0000313" key="8">
    <source>
        <dbReference type="EMBL" id="KAK2725112.1"/>
    </source>
</evidence>
<feature type="compositionally biased region" description="Basic and acidic residues" evidence="6">
    <location>
        <begin position="247"/>
        <end position="266"/>
    </location>
</feature>
<dbReference type="GO" id="GO:0003677">
    <property type="term" value="F:DNA binding"/>
    <property type="evidence" value="ECO:0007669"/>
    <property type="project" value="UniProtKB-KW"/>
</dbReference>
<dbReference type="InterPro" id="IPR046347">
    <property type="entry name" value="bZIP_sf"/>
</dbReference>
<keyword evidence="4" id="KW-0804">Transcription</keyword>
<dbReference type="GO" id="GO:0003700">
    <property type="term" value="F:DNA-binding transcription factor activity"/>
    <property type="evidence" value="ECO:0007669"/>
    <property type="project" value="InterPro"/>
</dbReference>
<protein>
    <recommendedName>
        <fullName evidence="7">BZIP domain-containing protein</fullName>
    </recommendedName>
</protein>
<proteinExistence type="inferred from homology"/>
<evidence type="ECO:0000256" key="2">
    <source>
        <dbReference type="ARBA" id="ARBA00023015"/>
    </source>
</evidence>
<evidence type="ECO:0000256" key="6">
    <source>
        <dbReference type="SAM" id="MobiDB-lite"/>
    </source>
</evidence>
<keyword evidence="9" id="KW-1185">Reference proteome</keyword>
<dbReference type="PROSITE" id="PS50217">
    <property type="entry name" value="BZIP"/>
    <property type="match status" value="1"/>
</dbReference>
<reference evidence="8" key="1">
    <citation type="submission" date="2023-07" db="EMBL/GenBank/DDBJ databases">
        <title>Chromosome-level genome assembly of Artemia franciscana.</title>
        <authorList>
            <person name="Jo E."/>
        </authorList>
    </citation>
    <scope>NUCLEOTIDE SEQUENCE</scope>
    <source>
        <tissue evidence="8">Whole body</tissue>
    </source>
</reference>
<comment type="caution">
    <text evidence="8">The sequence shown here is derived from an EMBL/GenBank/DDBJ whole genome shotgun (WGS) entry which is preliminary data.</text>
</comment>
<dbReference type="SMART" id="SM00338">
    <property type="entry name" value="BRLZ"/>
    <property type="match status" value="1"/>
</dbReference>
<feature type="region of interest" description="Disordered" evidence="6">
    <location>
        <begin position="152"/>
        <end position="175"/>
    </location>
</feature>
<keyword evidence="2" id="KW-0805">Transcription regulation</keyword>
<comment type="similarity">
    <text evidence="1">Belongs to the bZIP family. NFIL3 subfamily.</text>
</comment>
<organism evidence="8 9">
    <name type="scientific">Artemia franciscana</name>
    <name type="common">Brine shrimp</name>
    <name type="synonym">Artemia sanfranciscana</name>
    <dbReference type="NCBI Taxonomy" id="6661"/>
    <lineage>
        <taxon>Eukaryota</taxon>
        <taxon>Metazoa</taxon>
        <taxon>Ecdysozoa</taxon>
        <taxon>Arthropoda</taxon>
        <taxon>Crustacea</taxon>
        <taxon>Branchiopoda</taxon>
        <taxon>Anostraca</taxon>
        <taxon>Artemiidae</taxon>
        <taxon>Artemia</taxon>
    </lineage>
</organism>
<dbReference type="PANTHER" id="PTHR15284:SF0">
    <property type="entry name" value="GH23983P"/>
    <property type="match status" value="1"/>
</dbReference>
<keyword evidence="5" id="KW-0539">Nucleus</keyword>
<evidence type="ECO:0000256" key="5">
    <source>
        <dbReference type="ARBA" id="ARBA00023242"/>
    </source>
</evidence>
<name>A0AA88LC95_ARTSF</name>
<dbReference type="InterPro" id="IPR004827">
    <property type="entry name" value="bZIP"/>
</dbReference>
<dbReference type="Pfam" id="PF07716">
    <property type="entry name" value="bZIP_2"/>
    <property type="match status" value="1"/>
</dbReference>
<dbReference type="Proteomes" id="UP001187531">
    <property type="component" value="Unassembled WGS sequence"/>
</dbReference>
<sequence length="288" mass="32921">MSSSASLHRKQREFIPDAKKDINYWDRRRRNNEAAKRSREKRRINDIILEQRVLELTKENHILRAQLNAIRDKYQISAENIISMDQIVASMPTQEQIINFSRSRSRAYTPSVSVEPPVRQSVVVSRITPTSNFDHIYSRVHEEDQMSSMTCDTKREYCSSGDEAPPSPSIAQYESYSSSGLPFKLRHKTHLGEKEAANTLLSLTEVKEEAINLKLLPRDQNRESPLPSGSFSDSGVSSYDWSNEEGPEVKRPRRDDNGQNDDAIRDQLARLASEVESLKSMLNSKPVN</sequence>
<feature type="domain" description="BZIP" evidence="7">
    <location>
        <begin position="21"/>
        <end position="75"/>
    </location>
</feature>
<dbReference type="InterPro" id="IPR047229">
    <property type="entry name" value="NFIL3-like"/>
</dbReference>
<gene>
    <name evidence="8" type="ORF">QYM36_001537</name>
</gene>
<dbReference type="GO" id="GO:0005634">
    <property type="term" value="C:nucleus"/>
    <property type="evidence" value="ECO:0007669"/>
    <property type="project" value="TreeGrafter"/>
</dbReference>
<dbReference type="SUPFAM" id="SSF57959">
    <property type="entry name" value="Leucine zipper domain"/>
    <property type="match status" value="1"/>
</dbReference>
<dbReference type="InterPro" id="IPR047106">
    <property type="entry name" value="NFIL3-like_bZIP"/>
</dbReference>
<dbReference type="PROSITE" id="PS00036">
    <property type="entry name" value="BZIP_BASIC"/>
    <property type="match status" value="1"/>
</dbReference>
<dbReference type="GO" id="GO:0007623">
    <property type="term" value="P:circadian rhythm"/>
    <property type="evidence" value="ECO:0007669"/>
    <property type="project" value="TreeGrafter"/>
</dbReference>
<evidence type="ECO:0000256" key="3">
    <source>
        <dbReference type="ARBA" id="ARBA00023125"/>
    </source>
</evidence>
<dbReference type="EMBL" id="JAVRJZ010000003">
    <property type="protein sequence ID" value="KAK2725112.1"/>
    <property type="molecule type" value="Genomic_DNA"/>
</dbReference>
<dbReference type="PANTHER" id="PTHR15284">
    <property type="entry name" value="NUCLEAR FACTOR INTERLEUKIN-3-REGULATED PROTEIN"/>
    <property type="match status" value="1"/>
</dbReference>
<feature type="compositionally biased region" description="Low complexity" evidence="6">
    <location>
        <begin position="228"/>
        <end position="241"/>
    </location>
</feature>